<dbReference type="EMBL" id="JANBVN010000033">
    <property type="protein sequence ID" value="KAJ9160615.1"/>
    <property type="molecule type" value="Genomic_DNA"/>
</dbReference>
<protein>
    <recommendedName>
        <fullName evidence="3">Ankyrin</fullName>
    </recommendedName>
</protein>
<reference evidence="1" key="1">
    <citation type="submission" date="2022-07" db="EMBL/GenBank/DDBJ databases">
        <title>Fungi with potential for degradation of polypropylene.</title>
        <authorList>
            <person name="Gostincar C."/>
        </authorList>
    </citation>
    <scope>NUCLEOTIDE SEQUENCE</scope>
    <source>
        <strain evidence="1">EXF-13287</strain>
    </source>
</reference>
<dbReference type="InterPro" id="IPR036770">
    <property type="entry name" value="Ankyrin_rpt-contain_sf"/>
</dbReference>
<dbReference type="Proteomes" id="UP001174691">
    <property type="component" value="Unassembled WGS sequence"/>
</dbReference>
<sequence length="218" mass="24687">MRKLRQDLRTYRDWDEKMPSILTHLLNFGAQINKPDGLGIKVSSDSVPNLIQTLLKHGADPNQSSNGEYTPFMMVMIGFGFGMRWIPQTLRLQVVEMMIPAGADVNARTPHDTPLTLAFHAYELGCDLKLSYDTLKELYETELERALQKGGVSETDRISLSDVPDDECRWDSQVFPVLLRAGATVGQADLDSIKVDLGKREKRWAEIRAAGTTSWYRW</sequence>
<proteinExistence type="predicted"/>
<dbReference type="Gene3D" id="1.25.40.20">
    <property type="entry name" value="Ankyrin repeat-containing domain"/>
    <property type="match status" value="1"/>
</dbReference>
<dbReference type="SUPFAM" id="SSF48403">
    <property type="entry name" value="Ankyrin repeat"/>
    <property type="match status" value="1"/>
</dbReference>
<keyword evidence="2" id="KW-1185">Reference proteome</keyword>
<comment type="caution">
    <text evidence="1">The sequence shown here is derived from an EMBL/GenBank/DDBJ whole genome shotgun (WGS) entry which is preliminary data.</text>
</comment>
<gene>
    <name evidence="1" type="ORF">NKR19_g3065</name>
</gene>
<evidence type="ECO:0008006" key="3">
    <source>
        <dbReference type="Google" id="ProtNLM"/>
    </source>
</evidence>
<accession>A0AA38S9E6</accession>
<dbReference type="AlphaFoldDB" id="A0AA38S9E6"/>
<name>A0AA38S9E6_9PEZI</name>
<organism evidence="1 2">
    <name type="scientific">Coniochaeta hoffmannii</name>
    <dbReference type="NCBI Taxonomy" id="91930"/>
    <lineage>
        <taxon>Eukaryota</taxon>
        <taxon>Fungi</taxon>
        <taxon>Dikarya</taxon>
        <taxon>Ascomycota</taxon>
        <taxon>Pezizomycotina</taxon>
        <taxon>Sordariomycetes</taxon>
        <taxon>Sordariomycetidae</taxon>
        <taxon>Coniochaetales</taxon>
        <taxon>Coniochaetaceae</taxon>
        <taxon>Coniochaeta</taxon>
    </lineage>
</organism>
<evidence type="ECO:0000313" key="2">
    <source>
        <dbReference type="Proteomes" id="UP001174691"/>
    </source>
</evidence>
<evidence type="ECO:0000313" key="1">
    <source>
        <dbReference type="EMBL" id="KAJ9160615.1"/>
    </source>
</evidence>